<gene>
    <name evidence="2" type="ORF">EVA_18937</name>
</gene>
<feature type="non-terminal residue" evidence="2">
    <location>
        <position position="163"/>
    </location>
</feature>
<evidence type="ECO:0000259" key="1">
    <source>
        <dbReference type="Pfam" id="PF02581"/>
    </source>
</evidence>
<dbReference type="CDD" id="cd00564">
    <property type="entry name" value="TMP_TenI"/>
    <property type="match status" value="1"/>
</dbReference>
<dbReference type="InterPro" id="IPR013785">
    <property type="entry name" value="Aldolase_TIM"/>
</dbReference>
<accession>J9FDH3</accession>
<dbReference type="InterPro" id="IPR036206">
    <property type="entry name" value="ThiamineP_synth_sf"/>
</dbReference>
<dbReference type="InterPro" id="IPR022998">
    <property type="entry name" value="ThiamineP_synth_TenI"/>
</dbReference>
<dbReference type="SUPFAM" id="SSF51391">
    <property type="entry name" value="Thiamin phosphate synthase"/>
    <property type="match status" value="1"/>
</dbReference>
<proteinExistence type="predicted"/>
<dbReference type="Gene3D" id="3.20.20.70">
    <property type="entry name" value="Aldolase class I"/>
    <property type="match status" value="1"/>
</dbReference>
<evidence type="ECO:0000313" key="2">
    <source>
        <dbReference type="EMBL" id="EJW92956.1"/>
    </source>
</evidence>
<organism evidence="2">
    <name type="scientific">gut metagenome</name>
    <dbReference type="NCBI Taxonomy" id="749906"/>
    <lineage>
        <taxon>unclassified sequences</taxon>
        <taxon>metagenomes</taxon>
        <taxon>organismal metagenomes</taxon>
    </lineage>
</organism>
<protein>
    <submittedName>
        <fullName evidence="2">Thiamine phosphate pyrophosphorylase</fullName>
    </submittedName>
</protein>
<sequence>MNRLIVITVPYLYHDEARLIRMLFEEGLERLHLRKPGCDIDDLSHIIDQLPSVYYDRIVLHDHFSLVVERGLGGIHLNSRNPDAPSGFKGKISRSCHSIEELVRFKPFCDYLFLSPIFNSISKEGYGAAFTLETLLGARGIIDEKVIALGGICKENLGLLRDI</sequence>
<dbReference type="GO" id="GO:0009228">
    <property type="term" value="P:thiamine biosynthetic process"/>
    <property type="evidence" value="ECO:0007669"/>
    <property type="project" value="UniProtKB-KW"/>
</dbReference>
<name>J9FDH3_9ZZZZ</name>
<feature type="domain" description="Thiamine phosphate synthase/TenI" evidence="1">
    <location>
        <begin position="7"/>
        <end position="160"/>
    </location>
</feature>
<dbReference type="AlphaFoldDB" id="J9FDH3"/>
<dbReference type="Pfam" id="PF02581">
    <property type="entry name" value="TMP-TENI"/>
    <property type="match status" value="1"/>
</dbReference>
<reference evidence="2" key="1">
    <citation type="journal article" date="2012" name="PLoS ONE">
        <title>Gene sets for utilization of primary and secondary nutrition supplies in the distal gut of endangered iberian lynx.</title>
        <authorList>
            <person name="Alcaide M."/>
            <person name="Messina E."/>
            <person name="Richter M."/>
            <person name="Bargiela R."/>
            <person name="Peplies J."/>
            <person name="Huws S.A."/>
            <person name="Newbold C.J."/>
            <person name="Golyshin P.N."/>
            <person name="Simon M.A."/>
            <person name="Lopez G."/>
            <person name="Yakimov M.M."/>
            <person name="Ferrer M."/>
        </authorList>
    </citation>
    <scope>NUCLEOTIDE SEQUENCE</scope>
</reference>
<comment type="caution">
    <text evidence="2">The sequence shown here is derived from an EMBL/GenBank/DDBJ whole genome shotgun (WGS) entry which is preliminary data.</text>
</comment>
<dbReference type="EMBL" id="AMCI01007240">
    <property type="protein sequence ID" value="EJW92956.1"/>
    <property type="molecule type" value="Genomic_DNA"/>
</dbReference>